<dbReference type="InterPro" id="IPR045083">
    <property type="entry name" value="ATP_synth_F0_asu_bact/mt"/>
</dbReference>
<dbReference type="NCBIfam" id="TIGR01131">
    <property type="entry name" value="ATP_synt_6_or_A"/>
    <property type="match status" value="1"/>
</dbReference>
<protein>
    <recommendedName>
        <fullName evidence="13">ATP synthase subunit a</fullName>
    </recommendedName>
</protein>
<keyword evidence="11 14" id="KW-0472">Membrane</keyword>
<keyword evidence="8" id="KW-0375">Hydrogen ion transport</keyword>
<dbReference type="PANTHER" id="PTHR11410">
    <property type="entry name" value="ATP SYNTHASE SUBUNIT A"/>
    <property type="match status" value="1"/>
</dbReference>
<dbReference type="Gene3D" id="1.20.120.220">
    <property type="entry name" value="ATP synthase, F0 complex, subunit A"/>
    <property type="match status" value="1"/>
</dbReference>
<feature type="transmembrane region" description="Helical" evidence="14">
    <location>
        <begin position="189"/>
        <end position="215"/>
    </location>
</feature>
<dbReference type="InterPro" id="IPR000568">
    <property type="entry name" value="ATP_synth_F0_asu"/>
</dbReference>
<organism evidence="15">
    <name type="scientific">Stenocladius sp. FM17</name>
    <dbReference type="NCBI Taxonomy" id="2596692"/>
    <lineage>
        <taxon>Eukaryota</taxon>
        <taxon>Metazoa</taxon>
        <taxon>Ecdysozoa</taxon>
        <taxon>Arthropoda</taxon>
        <taxon>Hexapoda</taxon>
        <taxon>Insecta</taxon>
        <taxon>Pterygota</taxon>
        <taxon>Neoptera</taxon>
        <taxon>Endopterygota</taxon>
        <taxon>Coleoptera</taxon>
        <taxon>Polyphaga</taxon>
        <taxon>Elateriformia</taxon>
        <taxon>Elateroidea</taxon>
        <taxon>Lampyridae</taxon>
        <taxon>Ototretinae</taxon>
        <taxon>Stenocladius</taxon>
    </lineage>
</organism>
<dbReference type="PROSITE" id="PS00449">
    <property type="entry name" value="ATPASE_A"/>
    <property type="match status" value="1"/>
</dbReference>
<comment type="subunit">
    <text evidence="4">F-type ATPases have 2 components, CF(1) - the catalytic core - and CF(0) - the membrane proton channel. CF(1) has five subunits: alpha(3), beta(3), gamma(1), delta(1), epsilon(1). CF(0) has three main subunits: a, b and c.</text>
</comment>
<evidence type="ECO:0000256" key="4">
    <source>
        <dbReference type="ARBA" id="ARBA00011648"/>
    </source>
</evidence>
<dbReference type="GO" id="GO:0046933">
    <property type="term" value="F:proton-transporting ATP synthase activity, rotational mechanism"/>
    <property type="evidence" value="ECO:0007669"/>
    <property type="project" value="TreeGrafter"/>
</dbReference>
<dbReference type="InterPro" id="IPR035908">
    <property type="entry name" value="F0_ATP_A_sf"/>
</dbReference>
<evidence type="ECO:0000256" key="11">
    <source>
        <dbReference type="ARBA" id="ARBA00023136"/>
    </source>
</evidence>
<keyword evidence="5" id="KW-0813">Transport</keyword>
<keyword evidence="12" id="KW-0066">ATP synthesis</keyword>
<evidence type="ECO:0000256" key="1">
    <source>
        <dbReference type="ARBA" id="ARBA00002070"/>
    </source>
</evidence>
<dbReference type="EMBL" id="MK292101">
    <property type="protein sequence ID" value="QEJ81442.1"/>
    <property type="molecule type" value="Genomic_DNA"/>
</dbReference>
<evidence type="ECO:0000256" key="9">
    <source>
        <dbReference type="ARBA" id="ARBA00022989"/>
    </source>
</evidence>
<evidence type="ECO:0000256" key="10">
    <source>
        <dbReference type="ARBA" id="ARBA00023065"/>
    </source>
</evidence>
<dbReference type="AlphaFoldDB" id="A0A5C0Q043"/>
<evidence type="ECO:0000256" key="7">
    <source>
        <dbReference type="ARBA" id="ARBA00022692"/>
    </source>
</evidence>
<feature type="transmembrane region" description="Helical" evidence="14">
    <location>
        <begin position="20"/>
        <end position="38"/>
    </location>
</feature>
<evidence type="ECO:0000256" key="13">
    <source>
        <dbReference type="RuleBase" id="RU004450"/>
    </source>
</evidence>
<evidence type="ECO:0000256" key="3">
    <source>
        <dbReference type="ARBA" id="ARBA00006810"/>
    </source>
</evidence>
<accession>A0A5C0Q043</accession>
<comment type="subcellular location">
    <subcellularLocation>
        <location evidence="2">Membrane</location>
        <topology evidence="2">Multi-pass membrane protein</topology>
    </subcellularLocation>
    <subcellularLocation>
        <location evidence="13">Mitochondrion inner membrane</location>
        <topology evidence="13">Multi-pass membrane protein</topology>
    </subcellularLocation>
</comment>
<reference evidence="15" key="1">
    <citation type="journal article" date="2019" name="Mol. Phylogenet. Evol.">
        <title>Phylogenetic analysis provides insights into the evolution of Asian fireflies and adult bioluminescence.</title>
        <authorList>
            <person name="Chen X."/>
            <person name="Dong Z."/>
            <person name="Liu G."/>
            <person name="He J."/>
            <person name="Zhao R."/>
            <person name="Wang W."/>
            <person name="Peng Y."/>
            <person name="Li X."/>
        </authorList>
    </citation>
    <scope>NUCLEOTIDE SEQUENCE</scope>
</reference>
<dbReference type="PANTHER" id="PTHR11410:SF0">
    <property type="entry name" value="ATP SYNTHASE SUBUNIT A"/>
    <property type="match status" value="1"/>
</dbReference>
<evidence type="ECO:0000256" key="12">
    <source>
        <dbReference type="ARBA" id="ARBA00023310"/>
    </source>
</evidence>
<name>A0A5C0Q043_9COLE</name>
<keyword evidence="7 14" id="KW-0812">Transmembrane</keyword>
<dbReference type="Pfam" id="PF00119">
    <property type="entry name" value="ATP-synt_A"/>
    <property type="match status" value="1"/>
</dbReference>
<proteinExistence type="inferred from homology"/>
<feature type="transmembrane region" description="Helical" evidence="14">
    <location>
        <begin position="71"/>
        <end position="93"/>
    </location>
</feature>
<keyword evidence="15" id="KW-0496">Mitochondrion</keyword>
<evidence type="ECO:0000256" key="6">
    <source>
        <dbReference type="ARBA" id="ARBA00022547"/>
    </source>
</evidence>
<dbReference type="CDD" id="cd00310">
    <property type="entry name" value="ATP-synt_Fo_a_6"/>
    <property type="match status" value="1"/>
</dbReference>
<feature type="transmembrane region" description="Helical" evidence="14">
    <location>
        <begin position="99"/>
        <end position="119"/>
    </location>
</feature>
<dbReference type="InterPro" id="IPR023011">
    <property type="entry name" value="ATP_synth_F0_asu_AS"/>
</dbReference>
<gene>
    <name evidence="15" type="primary">ATP6</name>
    <name evidence="15" type="ORF">FM17_14</name>
</gene>
<dbReference type="PRINTS" id="PR00123">
    <property type="entry name" value="ATPASEA"/>
</dbReference>
<keyword evidence="10" id="KW-0406">Ion transport</keyword>
<geneLocation type="mitochondrion" evidence="15"/>
<keyword evidence="9 14" id="KW-1133">Transmembrane helix</keyword>
<evidence type="ECO:0000256" key="2">
    <source>
        <dbReference type="ARBA" id="ARBA00004141"/>
    </source>
</evidence>
<evidence type="ECO:0000256" key="5">
    <source>
        <dbReference type="ARBA" id="ARBA00022448"/>
    </source>
</evidence>
<keyword evidence="6" id="KW-0138">CF(0)</keyword>
<sequence>MMTNLFSSFDPSTSMNLSFNWISSTLTIMCIPSMYWMIPSRMNILWIKLTNMLNKEFKILLKMKLMMGSTLMMISLFSFIMFNNLLSMFPYIFPSNSHLVMTLTLSLPMWLTFMIYGWMNNTIHMLTHLVPQGTPTVLMPFMVCIETISNIIRPMTLSVRLTANMIAGHLLMNLMGNTSMKMSSFTLNLMIMIQLMLLMLEFSVSLIQSYVFAILSTLYSSEVN</sequence>
<dbReference type="GO" id="GO:0045259">
    <property type="term" value="C:proton-transporting ATP synthase complex"/>
    <property type="evidence" value="ECO:0007669"/>
    <property type="project" value="UniProtKB-KW"/>
</dbReference>
<evidence type="ECO:0000256" key="14">
    <source>
        <dbReference type="SAM" id="Phobius"/>
    </source>
</evidence>
<comment type="similarity">
    <text evidence="3">Belongs to the ATPase A chain family.</text>
</comment>
<dbReference type="SUPFAM" id="SSF81336">
    <property type="entry name" value="F1F0 ATP synthase subunit A"/>
    <property type="match status" value="1"/>
</dbReference>
<comment type="function">
    <text evidence="1">Mitochondrial membrane ATP synthase (F(1)F(0) ATP synthase or Complex V) produces ATP from ADP in the presence of a proton gradient across the membrane which is generated by electron transport complexes of the respiratory chain. F-type ATPases consist of two structural domains, F(1) - containing the extramembraneous catalytic core and F(0) - containing the membrane proton channel, linked together by a central stalk and a peripheral stalk. During catalysis, ATP synthesis in the catalytic domain of F(1) is coupled via a rotary mechanism of the central stalk subunits to proton translocation. Key component of the proton channel; it may play a direct role in the translocation of protons across the membrane.</text>
</comment>
<evidence type="ECO:0000256" key="8">
    <source>
        <dbReference type="ARBA" id="ARBA00022781"/>
    </source>
</evidence>
<dbReference type="GO" id="GO:0005743">
    <property type="term" value="C:mitochondrial inner membrane"/>
    <property type="evidence" value="ECO:0007669"/>
    <property type="project" value="UniProtKB-SubCell"/>
</dbReference>
<evidence type="ECO:0000313" key="15">
    <source>
        <dbReference type="EMBL" id="QEJ81442.1"/>
    </source>
</evidence>